<dbReference type="PANTHER" id="PTHR30244">
    <property type="entry name" value="TRANSAMINASE"/>
    <property type="match status" value="1"/>
</dbReference>
<dbReference type="EMBL" id="LCAB01000008">
    <property type="protein sequence ID" value="KKR83056.1"/>
    <property type="molecule type" value="Genomic_DNA"/>
</dbReference>
<dbReference type="InterPro" id="IPR015424">
    <property type="entry name" value="PyrdxlP-dep_Trfase"/>
</dbReference>
<dbReference type="InterPro" id="IPR015422">
    <property type="entry name" value="PyrdxlP-dep_Trfase_small"/>
</dbReference>
<evidence type="ECO:0000313" key="5">
    <source>
        <dbReference type="Proteomes" id="UP000034601"/>
    </source>
</evidence>
<keyword evidence="4" id="KW-0808">Transferase</keyword>
<dbReference type="PIRSF" id="PIRSF000390">
    <property type="entry name" value="PLP_StrS"/>
    <property type="match status" value="1"/>
</dbReference>
<accession>A0A0G0U782</accession>
<gene>
    <name evidence="4" type="ORF">UU29_C0008G0165</name>
</gene>
<name>A0A0G0U782_9BACT</name>
<dbReference type="GO" id="GO:0000271">
    <property type="term" value="P:polysaccharide biosynthetic process"/>
    <property type="evidence" value="ECO:0007669"/>
    <property type="project" value="TreeGrafter"/>
</dbReference>
<dbReference type="InterPro" id="IPR000653">
    <property type="entry name" value="DegT/StrS_aminotransferase"/>
</dbReference>
<dbReference type="Gene3D" id="3.40.640.10">
    <property type="entry name" value="Type I PLP-dependent aspartate aminotransferase-like (Major domain)"/>
    <property type="match status" value="1"/>
</dbReference>
<organism evidence="4 5">
    <name type="scientific">Candidatus Daviesbacteria bacterium GW2011_GWA2_40_9</name>
    <dbReference type="NCBI Taxonomy" id="1618424"/>
    <lineage>
        <taxon>Bacteria</taxon>
        <taxon>Candidatus Daviesiibacteriota</taxon>
    </lineage>
</organism>
<proteinExistence type="inferred from homology"/>
<feature type="modified residue" description="N6-(pyridoxal phosphate)lysine" evidence="2">
    <location>
        <position position="169"/>
    </location>
</feature>
<comment type="similarity">
    <text evidence="3">Belongs to the DegT/DnrJ/EryC1 family.</text>
</comment>
<protein>
    <submittedName>
        <fullName evidence="4">DegT/DnrJ/EryC1/StrS aminotransferase</fullName>
    </submittedName>
</protein>
<comment type="caution">
    <text evidence="4">The sequence shown here is derived from an EMBL/GenBank/DDBJ whole genome shotgun (WGS) entry which is preliminary data.</text>
</comment>
<dbReference type="PATRIC" id="fig|1618424.3.peg.718"/>
<sequence length="358" mass="40191">MKRTIAFAKPFIDKKEITAVTKILRSGWLTMGEETIAFEKEFAEYVGAKWAVAVNSCTSALFLSLKALGVGRGDEVIVPSFTFAATANVIVHNGATPIFVDIKADDFTIDLKSVEKKLSKKTKAVIPIHYAGNLAQTDFQTKVLEDSAHRIAPKHRSENLVCYSFYATKNLTTAEGGMITTDDEEMAKWLVKARLHGLSHDAWKRYAPGGNWRYEVEFCGYKFNTIDLLAAMGRVQLQKLEGMEEKRKQIISRYNQLLGLKNQGTHLYPILVEQRDKFMAYIKAQGISCSFHFLPLHKSPAFVEYKTPSLPVTEYVGNRVVTLPLYPGLSLKEVETVCQKVKKFGQFNEGQFGLTVLT</sequence>
<keyword evidence="4" id="KW-0032">Aminotransferase</keyword>
<dbReference type="CDD" id="cd00616">
    <property type="entry name" value="AHBA_syn"/>
    <property type="match status" value="1"/>
</dbReference>
<dbReference type="Pfam" id="PF01041">
    <property type="entry name" value="DegT_DnrJ_EryC1"/>
    <property type="match status" value="1"/>
</dbReference>
<dbReference type="Gene3D" id="3.90.1150.10">
    <property type="entry name" value="Aspartate Aminotransferase, domain 1"/>
    <property type="match status" value="1"/>
</dbReference>
<dbReference type="Proteomes" id="UP000034601">
    <property type="component" value="Unassembled WGS sequence"/>
</dbReference>
<evidence type="ECO:0000256" key="2">
    <source>
        <dbReference type="PIRSR" id="PIRSR000390-2"/>
    </source>
</evidence>
<dbReference type="SUPFAM" id="SSF53383">
    <property type="entry name" value="PLP-dependent transferases"/>
    <property type="match status" value="1"/>
</dbReference>
<evidence type="ECO:0000313" key="4">
    <source>
        <dbReference type="EMBL" id="KKR83056.1"/>
    </source>
</evidence>
<dbReference type="InterPro" id="IPR015421">
    <property type="entry name" value="PyrdxlP-dep_Trfase_major"/>
</dbReference>
<dbReference type="GO" id="GO:0008483">
    <property type="term" value="F:transaminase activity"/>
    <property type="evidence" value="ECO:0007669"/>
    <property type="project" value="UniProtKB-KW"/>
</dbReference>
<evidence type="ECO:0000256" key="3">
    <source>
        <dbReference type="RuleBase" id="RU004508"/>
    </source>
</evidence>
<evidence type="ECO:0000256" key="1">
    <source>
        <dbReference type="PIRSR" id="PIRSR000390-1"/>
    </source>
</evidence>
<dbReference type="GO" id="GO:0030170">
    <property type="term" value="F:pyridoxal phosphate binding"/>
    <property type="evidence" value="ECO:0007669"/>
    <property type="project" value="TreeGrafter"/>
</dbReference>
<dbReference type="AlphaFoldDB" id="A0A0G0U782"/>
<feature type="active site" description="Proton acceptor" evidence="1">
    <location>
        <position position="169"/>
    </location>
</feature>
<dbReference type="PANTHER" id="PTHR30244:SF34">
    <property type="entry name" value="DTDP-4-AMINO-4,6-DIDEOXYGALACTOSE TRANSAMINASE"/>
    <property type="match status" value="1"/>
</dbReference>
<reference evidence="4 5" key="1">
    <citation type="journal article" date="2015" name="Nature">
        <title>rRNA introns, odd ribosomes, and small enigmatic genomes across a large radiation of phyla.</title>
        <authorList>
            <person name="Brown C.T."/>
            <person name="Hug L.A."/>
            <person name="Thomas B.C."/>
            <person name="Sharon I."/>
            <person name="Castelle C.J."/>
            <person name="Singh A."/>
            <person name="Wilkins M.J."/>
            <person name="Williams K.H."/>
            <person name="Banfield J.F."/>
        </authorList>
    </citation>
    <scope>NUCLEOTIDE SEQUENCE [LARGE SCALE GENOMIC DNA]</scope>
</reference>
<keyword evidence="2 3" id="KW-0663">Pyridoxal phosphate</keyword>